<feature type="chain" id="PRO_5035259517" description="Choice-of-anchor A domain-containing protein" evidence="1">
    <location>
        <begin position="35"/>
        <end position="831"/>
    </location>
</feature>
<reference evidence="3" key="1">
    <citation type="submission" date="2021-01" db="EMBL/GenBank/DDBJ databases">
        <title>Whole genome shotgun sequence of Rhizocola hellebori NBRC 109834.</title>
        <authorList>
            <person name="Komaki H."/>
            <person name="Tamura T."/>
        </authorList>
    </citation>
    <scope>NUCLEOTIDE SEQUENCE</scope>
    <source>
        <strain evidence="3">NBRC 109834</strain>
    </source>
</reference>
<dbReference type="Gene3D" id="2.60.40.10">
    <property type="entry name" value="Immunoglobulins"/>
    <property type="match status" value="2"/>
</dbReference>
<dbReference type="EMBL" id="BONY01000028">
    <property type="protein sequence ID" value="GIH06610.1"/>
    <property type="molecule type" value="Genomic_DNA"/>
</dbReference>
<accession>A0A8J3VHK9</accession>
<dbReference type="GO" id="GO:0005975">
    <property type="term" value="P:carbohydrate metabolic process"/>
    <property type="evidence" value="ECO:0007669"/>
    <property type="project" value="UniProtKB-ARBA"/>
</dbReference>
<gene>
    <name evidence="3" type="ORF">Rhe02_46770</name>
</gene>
<dbReference type="Pfam" id="PF20597">
    <property type="entry name" value="pAdhesive_15"/>
    <property type="match status" value="1"/>
</dbReference>
<comment type="caution">
    <text evidence="3">The sequence shown here is derived from an EMBL/GenBank/DDBJ whole genome shotgun (WGS) entry which is preliminary data.</text>
</comment>
<feature type="signal peptide" evidence="1">
    <location>
        <begin position="1"/>
        <end position="34"/>
    </location>
</feature>
<name>A0A8J3VHK9_9ACTN</name>
<dbReference type="NCBIfam" id="TIGR04215">
    <property type="entry name" value="choice_anch_A"/>
    <property type="match status" value="1"/>
</dbReference>
<proteinExistence type="predicted"/>
<organism evidence="3 4">
    <name type="scientific">Rhizocola hellebori</name>
    <dbReference type="NCBI Taxonomy" id="1392758"/>
    <lineage>
        <taxon>Bacteria</taxon>
        <taxon>Bacillati</taxon>
        <taxon>Actinomycetota</taxon>
        <taxon>Actinomycetes</taxon>
        <taxon>Micromonosporales</taxon>
        <taxon>Micromonosporaceae</taxon>
        <taxon>Rhizocola</taxon>
    </lineage>
</organism>
<keyword evidence="4" id="KW-1185">Reference proteome</keyword>
<evidence type="ECO:0000256" key="1">
    <source>
        <dbReference type="SAM" id="SignalP"/>
    </source>
</evidence>
<protein>
    <recommendedName>
        <fullName evidence="2">Choice-of-anchor A domain-containing protein</fullName>
    </recommendedName>
</protein>
<sequence length="831" mass="84955">MDLLRTKRTIAAIAAVSAFATAALIVLTAGQASASPEAPTASALGFNIFTAGNATLTNNETEGPVAIGGNLTIGGNYQVAGNSTGTFFAPNETVPSALVIGGQVNFAASQPFRLQVLSGAYAKVGNLNNADVLINDGNGAQVNTRIVANNAAYESVPRVELTVRQPVASVGPTSPIDFAAAFADFRSSSVSLAGCTNNVILTNAQGEALPPTLPPNTNAFINLTPNVTNVLNITAANLNNIDILTFQPTQPSANTPMLINVNTGPGNVFNWKVPNQAGTSGVHAPFMFWNFPTATAITQVANSATLEGTLYAPNASLTDVSAANNEGQVIVASLVMGPDGGEVHPFPFTATLNCSGLPTPSIVTDASPDVTRSGSISDTATLTGGANPTGSITFNLYGPNNITCSGTPVFTSTIPVIAGTSSYTSASYVPTQVGTYRWVAVYSGDANNNDASTACNDPNESVAITEAIATPTLVTDASDDVTLGGSVTDSAILAGGQNPTGSIIFRLYGPNDPTCTGPSIVSTRPVNGNGTYTSDIATPSQVGTYQWVAGYGGDALNNPAVTACNDPAEAVTVTSNVVTPTLTTVASDDIVLGGSVTDTANLGGGLNPIGVLTFTLYGPNDPDCTGVPATTSTRIVIGNRSYTSDAFTPTQAGTYQWVASYSGDADNNPVTTACDDPAESVVVTTTPATPSITTDASPDITLGGSITDTANLADGDSPTGSITFDLYGPNNATCAGQPIFSTQTSVNGNGPYTSAPFTPTQVGTYQWIATYSGDANNAPADTACGDPAEQVVVKNKKKHKSFWDMCFDAPWFGHDLVDWLPGLPFGGWFKP</sequence>
<dbReference type="InterPro" id="IPR026588">
    <property type="entry name" value="Choice_anch_A"/>
</dbReference>
<dbReference type="Proteomes" id="UP000612899">
    <property type="component" value="Unassembled WGS sequence"/>
</dbReference>
<evidence type="ECO:0000259" key="2">
    <source>
        <dbReference type="Pfam" id="PF20597"/>
    </source>
</evidence>
<evidence type="ECO:0000313" key="4">
    <source>
        <dbReference type="Proteomes" id="UP000612899"/>
    </source>
</evidence>
<dbReference type="InterPro" id="IPR013783">
    <property type="entry name" value="Ig-like_fold"/>
</dbReference>
<keyword evidence="1" id="KW-0732">Signal</keyword>
<feature type="domain" description="Choice-of-anchor A" evidence="2">
    <location>
        <begin position="40"/>
        <end position="344"/>
    </location>
</feature>
<evidence type="ECO:0000313" key="3">
    <source>
        <dbReference type="EMBL" id="GIH06610.1"/>
    </source>
</evidence>
<dbReference type="AlphaFoldDB" id="A0A8J3VHK9"/>